<name>A0A8K1G695_9PASS</name>
<organism evidence="1 2">
    <name type="scientific">Zosterops borbonicus</name>
    <dbReference type="NCBI Taxonomy" id="364589"/>
    <lineage>
        <taxon>Eukaryota</taxon>
        <taxon>Metazoa</taxon>
        <taxon>Chordata</taxon>
        <taxon>Craniata</taxon>
        <taxon>Vertebrata</taxon>
        <taxon>Euteleostomi</taxon>
        <taxon>Archelosauria</taxon>
        <taxon>Archosauria</taxon>
        <taxon>Dinosauria</taxon>
        <taxon>Saurischia</taxon>
        <taxon>Theropoda</taxon>
        <taxon>Coelurosauria</taxon>
        <taxon>Aves</taxon>
        <taxon>Neognathae</taxon>
        <taxon>Neoaves</taxon>
        <taxon>Telluraves</taxon>
        <taxon>Australaves</taxon>
        <taxon>Passeriformes</taxon>
        <taxon>Sylvioidea</taxon>
        <taxon>Zosteropidae</taxon>
        <taxon>Zosterops</taxon>
    </lineage>
</organism>
<dbReference type="EMBL" id="SWJQ01000595">
    <property type="protein sequence ID" value="TRZ12397.1"/>
    <property type="molecule type" value="Genomic_DNA"/>
</dbReference>
<evidence type="ECO:0000313" key="2">
    <source>
        <dbReference type="Proteomes" id="UP000796761"/>
    </source>
</evidence>
<dbReference type="Proteomes" id="UP000796761">
    <property type="component" value="Unassembled WGS sequence"/>
</dbReference>
<keyword evidence="2" id="KW-1185">Reference proteome</keyword>
<accession>A0A8K1G695</accession>
<gene>
    <name evidence="1" type="ORF">HGM15179_014701</name>
</gene>
<reference evidence="1" key="1">
    <citation type="submission" date="2019-04" db="EMBL/GenBank/DDBJ databases">
        <title>Genome assembly of Zosterops borbonicus 15179.</title>
        <authorList>
            <person name="Leroy T."/>
            <person name="Anselmetti Y."/>
            <person name="Tilak M.-K."/>
            <person name="Nabholz B."/>
        </authorList>
    </citation>
    <scope>NUCLEOTIDE SEQUENCE</scope>
    <source>
        <strain evidence="1">HGM_15179</strain>
        <tissue evidence="1">Muscle</tissue>
    </source>
</reference>
<proteinExistence type="predicted"/>
<sequence length="466" mass="51082">MHAESKFHIIYDLIDKVSMEEVYNQFCTNFIFPSAVYGTLDHDKRQDHMFQLELPFPRFCTKSRPFAEEFRSTRQNVCRAAEKKWRQSLGKFIDNTKLGVLCCPSQGPREPQEKGRAEPFEIQKCRVLHLGKNNPGHQHGGERGQAGVVEEKRYECDLLENRNEGPGGPGGQTAVPEPGECPGDKEANGILECTWKGTASGSGSDPAPLPSPGWHLWNAVSALGSSGQEGHRAPGEGPAKAVRLVRKGLEPLPHEERLRELGLSLEKRQQEIGPDDFHKFIDNTKLGVLCCPSQGPREPQEKGRAEPFEIQKCRVLHLGKNNPGHQHGGERGQAGVVEEKRYECDLLENRNEGPGGPGGQTAVPEPGECPGDKEANGILECTWKGTASGSGSDPAPLPSPGWHLWNAVSALGSSGQEGHRAPGEGPAKAVRLVRKGLEPLPHEERLRELGLSLEKRQQEIGPDDFQ</sequence>
<dbReference type="AlphaFoldDB" id="A0A8K1G695"/>
<comment type="caution">
    <text evidence="1">The sequence shown here is derived from an EMBL/GenBank/DDBJ whole genome shotgun (WGS) entry which is preliminary data.</text>
</comment>
<evidence type="ECO:0000313" key="1">
    <source>
        <dbReference type="EMBL" id="TRZ12397.1"/>
    </source>
</evidence>
<protein>
    <submittedName>
        <fullName evidence="1">Uncharacterized protein</fullName>
    </submittedName>
</protein>